<sequence length="245" mass="26646">MGVGKLLQHYDLLSVKACDAKTGACLFTFCLQNGLIHVCFHLMEGKLAWPREGSRKELPIVSIVVPFWGSLLGLNLPAVALPKVQVQLDVTEGVLEGTCKHAGTEASAEQSEPGSGEADWSTQVMESISSAAWAAAESAANYAYDFQLLKRLLEERFCFRLSLEPSTKTAGESAASQLRAFMELAIPKSAAAEVITQCLKQFLTEQLKKMDLLVLFRDLLAAVGEDMKILAQAQAPPITETKLFL</sequence>
<dbReference type="AlphaFoldDB" id="A0A1Q9E4C3"/>
<dbReference type="EMBL" id="LSRX01000268">
    <property type="protein sequence ID" value="OLQ02271.1"/>
    <property type="molecule type" value="Genomic_DNA"/>
</dbReference>
<name>A0A1Q9E4C3_SYMMI</name>
<evidence type="ECO:0000313" key="2">
    <source>
        <dbReference type="Proteomes" id="UP000186817"/>
    </source>
</evidence>
<protein>
    <submittedName>
        <fullName evidence="1">Uncharacterized protein</fullName>
    </submittedName>
</protein>
<evidence type="ECO:0000313" key="1">
    <source>
        <dbReference type="EMBL" id="OLQ02271.1"/>
    </source>
</evidence>
<organism evidence="1 2">
    <name type="scientific">Symbiodinium microadriaticum</name>
    <name type="common">Dinoflagellate</name>
    <name type="synonym">Zooxanthella microadriatica</name>
    <dbReference type="NCBI Taxonomy" id="2951"/>
    <lineage>
        <taxon>Eukaryota</taxon>
        <taxon>Sar</taxon>
        <taxon>Alveolata</taxon>
        <taxon>Dinophyceae</taxon>
        <taxon>Suessiales</taxon>
        <taxon>Symbiodiniaceae</taxon>
        <taxon>Symbiodinium</taxon>
    </lineage>
</organism>
<dbReference type="OrthoDB" id="10395993at2759"/>
<reference evidence="1 2" key="1">
    <citation type="submission" date="2016-02" db="EMBL/GenBank/DDBJ databases">
        <title>Genome analysis of coral dinoflagellate symbionts highlights evolutionary adaptations to a symbiotic lifestyle.</title>
        <authorList>
            <person name="Aranda M."/>
            <person name="Li Y."/>
            <person name="Liew Y.J."/>
            <person name="Baumgarten S."/>
            <person name="Simakov O."/>
            <person name="Wilson M."/>
            <person name="Piel J."/>
            <person name="Ashoor H."/>
            <person name="Bougouffa S."/>
            <person name="Bajic V.B."/>
            <person name="Ryu T."/>
            <person name="Ravasi T."/>
            <person name="Bayer T."/>
            <person name="Micklem G."/>
            <person name="Kim H."/>
            <person name="Bhak J."/>
            <person name="Lajeunesse T.C."/>
            <person name="Voolstra C.R."/>
        </authorList>
    </citation>
    <scope>NUCLEOTIDE SEQUENCE [LARGE SCALE GENOMIC DNA]</scope>
    <source>
        <strain evidence="1 2">CCMP2467</strain>
    </source>
</reference>
<keyword evidence="2" id="KW-1185">Reference proteome</keyword>
<comment type="caution">
    <text evidence="1">The sequence shown here is derived from an EMBL/GenBank/DDBJ whole genome shotgun (WGS) entry which is preliminary data.</text>
</comment>
<proteinExistence type="predicted"/>
<gene>
    <name evidence="1" type="ORF">AK812_SmicGene14900</name>
</gene>
<dbReference type="Proteomes" id="UP000186817">
    <property type="component" value="Unassembled WGS sequence"/>
</dbReference>
<accession>A0A1Q9E4C3</accession>